<keyword evidence="1" id="KW-0805">Transcription regulation</keyword>
<dbReference type="SUPFAM" id="SSF53822">
    <property type="entry name" value="Periplasmic binding protein-like I"/>
    <property type="match status" value="1"/>
</dbReference>
<accession>A0A9D2R2M0</accession>
<name>A0A9D2R2M0_9FIRM</name>
<dbReference type="Gene3D" id="1.10.260.40">
    <property type="entry name" value="lambda repressor-like DNA-binding domains"/>
    <property type="match status" value="1"/>
</dbReference>
<dbReference type="InterPro" id="IPR028082">
    <property type="entry name" value="Peripla_BP_I"/>
</dbReference>
<evidence type="ECO:0000313" key="5">
    <source>
        <dbReference type="EMBL" id="HJD33129.1"/>
    </source>
</evidence>
<dbReference type="SMART" id="SM00354">
    <property type="entry name" value="HTH_LACI"/>
    <property type="match status" value="1"/>
</dbReference>
<evidence type="ECO:0000256" key="2">
    <source>
        <dbReference type="ARBA" id="ARBA00023125"/>
    </source>
</evidence>
<dbReference type="Pfam" id="PF13377">
    <property type="entry name" value="Peripla_BP_3"/>
    <property type="match status" value="1"/>
</dbReference>
<sequence>MVTIKEIAQRCNVSIATVSNILNGKPNASEETREKVLRAVKELNYTPNSVAKNLKLKKSQTIGVVVEDMTVFCAAGIIDGITKCCEEHDYHVLLTNLRLYKKYQDAYYTDNSFIQPVEKEIRELLSKQVEGVIYVASHERILKDCLPPGLPVPASMAYGYSRSAEYPSVGVDDVGGAYALVSHLAERGHRVIGVIRGKEDSIHTHDRLTGYQKALYDHQILFNPDIVMAGDWDRGSGYEHTDALLEQGVTAIFCMNDIMAGGVYDRLAERGLVPGRDISVVGFDNRDLSNYYNPPLTTIELPLENIGYRACGIVIDMIKSRDGKERKKEGGVQIREMSEACHLLVRSSVADLRK</sequence>
<dbReference type="InterPro" id="IPR000843">
    <property type="entry name" value="HTH_LacI"/>
</dbReference>
<dbReference type="EMBL" id="DWUV01000024">
    <property type="protein sequence ID" value="HJD33129.1"/>
    <property type="molecule type" value="Genomic_DNA"/>
</dbReference>
<reference evidence="5" key="1">
    <citation type="journal article" date="2021" name="PeerJ">
        <title>Extensive microbial diversity within the chicken gut microbiome revealed by metagenomics and culture.</title>
        <authorList>
            <person name="Gilroy R."/>
            <person name="Ravi A."/>
            <person name="Getino M."/>
            <person name="Pursley I."/>
            <person name="Horton D.L."/>
            <person name="Alikhan N.F."/>
            <person name="Baker D."/>
            <person name="Gharbi K."/>
            <person name="Hall N."/>
            <person name="Watson M."/>
            <person name="Adriaenssens E.M."/>
            <person name="Foster-Nyarko E."/>
            <person name="Jarju S."/>
            <person name="Secka A."/>
            <person name="Antonio M."/>
            <person name="Oren A."/>
            <person name="Chaudhuri R.R."/>
            <person name="La Ragione R."/>
            <person name="Hildebrand F."/>
            <person name="Pallen M.J."/>
        </authorList>
    </citation>
    <scope>NUCLEOTIDE SEQUENCE</scope>
    <source>
        <strain evidence="5">ChiGjej3B3-11674</strain>
    </source>
</reference>
<evidence type="ECO:0000256" key="3">
    <source>
        <dbReference type="ARBA" id="ARBA00023163"/>
    </source>
</evidence>
<evidence type="ECO:0000256" key="1">
    <source>
        <dbReference type="ARBA" id="ARBA00023015"/>
    </source>
</evidence>
<dbReference type="Pfam" id="PF00356">
    <property type="entry name" value="LacI"/>
    <property type="match status" value="1"/>
</dbReference>
<proteinExistence type="predicted"/>
<evidence type="ECO:0000313" key="6">
    <source>
        <dbReference type="Proteomes" id="UP000823897"/>
    </source>
</evidence>
<evidence type="ECO:0000259" key="4">
    <source>
        <dbReference type="PROSITE" id="PS50932"/>
    </source>
</evidence>
<comment type="caution">
    <text evidence="5">The sequence shown here is derived from an EMBL/GenBank/DDBJ whole genome shotgun (WGS) entry which is preliminary data.</text>
</comment>
<dbReference type="InterPro" id="IPR046335">
    <property type="entry name" value="LacI/GalR-like_sensor"/>
</dbReference>
<dbReference type="Gene3D" id="3.40.50.2300">
    <property type="match status" value="2"/>
</dbReference>
<dbReference type="PROSITE" id="PS50932">
    <property type="entry name" value="HTH_LACI_2"/>
    <property type="match status" value="1"/>
</dbReference>
<dbReference type="GO" id="GO:0003700">
    <property type="term" value="F:DNA-binding transcription factor activity"/>
    <property type="evidence" value="ECO:0007669"/>
    <property type="project" value="TreeGrafter"/>
</dbReference>
<keyword evidence="3" id="KW-0804">Transcription</keyword>
<dbReference type="PANTHER" id="PTHR30146:SF109">
    <property type="entry name" value="HTH-TYPE TRANSCRIPTIONAL REGULATOR GALS"/>
    <property type="match status" value="1"/>
</dbReference>
<reference evidence="5" key="2">
    <citation type="submission" date="2021-04" db="EMBL/GenBank/DDBJ databases">
        <authorList>
            <person name="Gilroy R."/>
        </authorList>
    </citation>
    <scope>NUCLEOTIDE SEQUENCE</scope>
    <source>
        <strain evidence="5">ChiGjej3B3-11674</strain>
    </source>
</reference>
<dbReference type="CDD" id="cd06288">
    <property type="entry name" value="PBP1_sucrose_transcription_regulator"/>
    <property type="match status" value="1"/>
</dbReference>
<dbReference type="AlphaFoldDB" id="A0A9D2R2M0"/>
<keyword evidence="2" id="KW-0238">DNA-binding</keyword>
<protein>
    <submittedName>
        <fullName evidence="5">LacI family transcriptional regulator</fullName>
    </submittedName>
</protein>
<gene>
    <name evidence="5" type="ORF">H9911_01140</name>
</gene>
<organism evidence="5 6">
    <name type="scientific">Candidatus Mediterraneibacter tabaqchaliae</name>
    <dbReference type="NCBI Taxonomy" id="2838689"/>
    <lineage>
        <taxon>Bacteria</taxon>
        <taxon>Bacillati</taxon>
        <taxon>Bacillota</taxon>
        <taxon>Clostridia</taxon>
        <taxon>Lachnospirales</taxon>
        <taxon>Lachnospiraceae</taxon>
        <taxon>Mediterraneibacter</taxon>
    </lineage>
</organism>
<dbReference type="InterPro" id="IPR010982">
    <property type="entry name" value="Lambda_DNA-bd_dom_sf"/>
</dbReference>
<dbReference type="Proteomes" id="UP000823897">
    <property type="component" value="Unassembled WGS sequence"/>
</dbReference>
<feature type="domain" description="HTH lacI-type" evidence="4">
    <location>
        <begin position="2"/>
        <end position="56"/>
    </location>
</feature>
<dbReference type="PANTHER" id="PTHR30146">
    <property type="entry name" value="LACI-RELATED TRANSCRIPTIONAL REPRESSOR"/>
    <property type="match status" value="1"/>
</dbReference>
<dbReference type="SUPFAM" id="SSF47413">
    <property type="entry name" value="lambda repressor-like DNA-binding domains"/>
    <property type="match status" value="1"/>
</dbReference>
<dbReference type="GO" id="GO:0000976">
    <property type="term" value="F:transcription cis-regulatory region binding"/>
    <property type="evidence" value="ECO:0007669"/>
    <property type="project" value="TreeGrafter"/>
</dbReference>
<dbReference type="CDD" id="cd01392">
    <property type="entry name" value="HTH_LacI"/>
    <property type="match status" value="1"/>
</dbReference>